<feature type="domain" description="GH10" evidence="13">
    <location>
        <begin position="134"/>
        <end position="427"/>
    </location>
</feature>
<comment type="similarity">
    <text evidence="2">Belongs to the glycosyl hydrolase 10 (cellulase F) family.</text>
</comment>
<evidence type="ECO:0000256" key="10">
    <source>
        <dbReference type="SAM" id="MobiDB-lite"/>
    </source>
</evidence>
<evidence type="ECO:0000256" key="11">
    <source>
        <dbReference type="SAM" id="SignalP"/>
    </source>
</evidence>
<evidence type="ECO:0000313" key="15">
    <source>
        <dbReference type="Proteomes" id="UP000481153"/>
    </source>
</evidence>
<dbReference type="SUPFAM" id="SSF51445">
    <property type="entry name" value="(Trans)glycosidases"/>
    <property type="match status" value="1"/>
</dbReference>
<dbReference type="SUPFAM" id="SSF57180">
    <property type="entry name" value="Cellulose-binding domain"/>
    <property type="match status" value="1"/>
</dbReference>
<dbReference type="GO" id="GO:0031176">
    <property type="term" value="F:endo-1,4-beta-xylanase activity"/>
    <property type="evidence" value="ECO:0007669"/>
    <property type="project" value="UniProtKB-EC"/>
</dbReference>
<evidence type="ECO:0000259" key="12">
    <source>
        <dbReference type="PROSITE" id="PS51164"/>
    </source>
</evidence>
<comment type="catalytic activity">
    <reaction evidence="1">
        <text>Endohydrolysis of (1-&gt;4)-beta-D-xylosidic linkages in xylans.</text>
        <dbReference type="EC" id="3.2.1.8"/>
    </reaction>
</comment>
<comment type="caution">
    <text evidence="14">The sequence shown here is derived from an EMBL/GenBank/DDBJ whole genome shotgun (WGS) entry which is preliminary data.</text>
</comment>
<dbReference type="EMBL" id="VJMJ01000248">
    <property type="protein sequence ID" value="KAF0725198.1"/>
    <property type="molecule type" value="Genomic_DNA"/>
</dbReference>
<feature type="domain" description="CBM1" evidence="12">
    <location>
        <begin position="19"/>
        <end position="55"/>
    </location>
</feature>
<dbReference type="Pfam" id="PF00734">
    <property type="entry name" value="CBM_1"/>
    <property type="match status" value="1"/>
</dbReference>
<gene>
    <name evidence="14" type="ORF">Ae201684_016283</name>
</gene>
<dbReference type="Pfam" id="PF00331">
    <property type="entry name" value="Glyco_hydro_10"/>
    <property type="match status" value="1"/>
</dbReference>
<dbReference type="PROSITE" id="PS00562">
    <property type="entry name" value="CBM1_1"/>
    <property type="match status" value="1"/>
</dbReference>
<dbReference type="InterPro" id="IPR001000">
    <property type="entry name" value="GH10_dom"/>
</dbReference>
<dbReference type="PANTHER" id="PTHR31490">
    <property type="entry name" value="GLYCOSYL HYDROLASE"/>
    <property type="match status" value="1"/>
</dbReference>
<dbReference type="GO" id="GO:0030248">
    <property type="term" value="F:cellulose binding"/>
    <property type="evidence" value="ECO:0007669"/>
    <property type="project" value="InterPro"/>
</dbReference>
<dbReference type="Proteomes" id="UP000481153">
    <property type="component" value="Unassembled WGS sequence"/>
</dbReference>
<accession>A0A6G0WD14</accession>
<dbReference type="PROSITE" id="PS51760">
    <property type="entry name" value="GH10_2"/>
    <property type="match status" value="1"/>
</dbReference>
<dbReference type="VEuPathDB" id="FungiDB:AeMF1_014847"/>
<name>A0A6G0WD14_9STRA</name>
<dbReference type="PRINTS" id="PR00134">
    <property type="entry name" value="GLHYDRLASE10"/>
</dbReference>
<keyword evidence="9" id="KW-0624">Polysaccharide degradation</keyword>
<evidence type="ECO:0000256" key="6">
    <source>
        <dbReference type="ARBA" id="ARBA00022801"/>
    </source>
</evidence>
<feature type="compositionally biased region" description="Low complexity" evidence="10">
    <location>
        <begin position="60"/>
        <end position="120"/>
    </location>
</feature>
<feature type="signal peptide" evidence="11">
    <location>
        <begin position="1"/>
        <end position="19"/>
    </location>
</feature>
<evidence type="ECO:0000256" key="2">
    <source>
        <dbReference type="ARBA" id="ARBA00007495"/>
    </source>
</evidence>
<evidence type="ECO:0000256" key="8">
    <source>
        <dbReference type="ARBA" id="ARBA00023295"/>
    </source>
</evidence>
<keyword evidence="7" id="KW-0119">Carbohydrate metabolism</keyword>
<dbReference type="AlphaFoldDB" id="A0A6G0WD14"/>
<protein>
    <recommendedName>
        <fullName evidence="3">endo-1,4-beta-xylanase</fullName>
        <ecNumber evidence="3">3.2.1.8</ecNumber>
    </recommendedName>
</protein>
<dbReference type="Gene3D" id="3.20.20.80">
    <property type="entry name" value="Glycosidases"/>
    <property type="match status" value="1"/>
</dbReference>
<dbReference type="InterPro" id="IPR017853">
    <property type="entry name" value="GH"/>
</dbReference>
<evidence type="ECO:0000259" key="13">
    <source>
        <dbReference type="PROSITE" id="PS51760"/>
    </source>
</evidence>
<keyword evidence="5 11" id="KW-0732">Signal</keyword>
<dbReference type="PROSITE" id="PS51164">
    <property type="entry name" value="CBM1_2"/>
    <property type="match status" value="1"/>
</dbReference>
<dbReference type="SMART" id="SM00236">
    <property type="entry name" value="fCBD"/>
    <property type="match status" value="1"/>
</dbReference>
<feature type="chain" id="PRO_5026203725" description="endo-1,4-beta-xylanase" evidence="11">
    <location>
        <begin position="20"/>
        <end position="433"/>
    </location>
</feature>
<evidence type="ECO:0000256" key="9">
    <source>
        <dbReference type="ARBA" id="ARBA00023326"/>
    </source>
</evidence>
<evidence type="ECO:0000256" key="1">
    <source>
        <dbReference type="ARBA" id="ARBA00000681"/>
    </source>
</evidence>
<dbReference type="EC" id="3.2.1.8" evidence="3"/>
<dbReference type="GO" id="GO:0005576">
    <property type="term" value="C:extracellular region"/>
    <property type="evidence" value="ECO:0007669"/>
    <property type="project" value="InterPro"/>
</dbReference>
<dbReference type="SMART" id="SM00633">
    <property type="entry name" value="Glyco_10"/>
    <property type="match status" value="1"/>
</dbReference>
<evidence type="ECO:0000256" key="4">
    <source>
        <dbReference type="ARBA" id="ARBA00022651"/>
    </source>
</evidence>
<keyword evidence="8" id="KW-0326">Glycosidase</keyword>
<dbReference type="InterPro" id="IPR044846">
    <property type="entry name" value="GH10"/>
</dbReference>
<dbReference type="InterPro" id="IPR035971">
    <property type="entry name" value="CBD_sf"/>
</dbReference>
<evidence type="ECO:0000256" key="5">
    <source>
        <dbReference type="ARBA" id="ARBA00022729"/>
    </source>
</evidence>
<evidence type="ECO:0000256" key="3">
    <source>
        <dbReference type="ARBA" id="ARBA00012590"/>
    </source>
</evidence>
<proteinExistence type="inferred from homology"/>
<sequence length="433" mass="46015">MKIAVVIAAVATSLAYAQGQVPVWGQCGGDGYTGSTVCAAGSTCFTFNEWYSQCHPSVDAPPSAAPTTAPTTAPTAAPTTAPTTAPTAAPTAAPTTAPTKAPTAAPTTSPTQAPTVAPTSAPAPPSTKIYFGTATDRPGNYGTIVPDNFNLLVSENGMKWDAHERSRGVFDFSSSLSQIAYAKKNNMKMRGHCLVWHNQMPSFYCSQQSGGTDGCIASPLTGDELLAVIETRMQKTFAALNDPTIIAWDVLNEAVADDGSGLKHDVYYNTIGPDYVTKIFTLARKYAPAGVKLFYNDYGCDFPGFKANQCFKLVSDLKAKGLVDGMGVFQMHVSENQNTAGQADLFKRFSDIGVTIHVTEMDVGGSNQQAQANVFKTVATNCQQNPNCEAFVVWGVSDKDSWRTGDNALLFDSNLQKKPQFAACHDVISQGHI</sequence>
<feature type="region of interest" description="Disordered" evidence="10">
    <location>
        <begin position="59"/>
        <end position="132"/>
    </location>
</feature>
<keyword evidence="4" id="KW-0858">Xylan degradation</keyword>
<evidence type="ECO:0000256" key="7">
    <source>
        <dbReference type="ARBA" id="ARBA00023277"/>
    </source>
</evidence>
<keyword evidence="15" id="KW-1185">Reference proteome</keyword>
<evidence type="ECO:0000313" key="14">
    <source>
        <dbReference type="EMBL" id="KAF0725198.1"/>
    </source>
</evidence>
<organism evidence="14 15">
    <name type="scientific">Aphanomyces euteiches</name>
    <dbReference type="NCBI Taxonomy" id="100861"/>
    <lineage>
        <taxon>Eukaryota</taxon>
        <taxon>Sar</taxon>
        <taxon>Stramenopiles</taxon>
        <taxon>Oomycota</taxon>
        <taxon>Saprolegniomycetes</taxon>
        <taxon>Saprolegniales</taxon>
        <taxon>Verrucalvaceae</taxon>
        <taxon>Aphanomyces</taxon>
    </lineage>
</organism>
<dbReference type="GO" id="GO:0045493">
    <property type="term" value="P:xylan catabolic process"/>
    <property type="evidence" value="ECO:0007669"/>
    <property type="project" value="UniProtKB-KW"/>
</dbReference>
<dbReference type="VEuPathDB" id="FungiDB:AeMF1_005397"/>
<reference evidence="14 15" key="1">
    <citation type="submission" date="2019-07" db="EMBL/GenBank/DDBJ databases">
        <title>Genomics analysis of Aphanomyces spp. identifies a new class of oomycete effector associated with host adaptation.</title>
        <authorList>
            <person name="Gaulin E."/>
        </authorList>
    </citation>
    <scope>NUCLEOTIDE SEQUENCE [LARGE SCALE GENOMIC DNA]</scope>
    <source>
        <strain evidence="14 15">ATCC 201684</strain>
    </source>
</reference>
<keyword evidence="6" id="KW-0378">Hydrolase</keyword>
<dbReference type="PANTHER" id="PTHR31490:SF88">
    <property type="entry name" value="BETA-XYLANASE"/>
    <property type="match status" value="1"/>
</dbReference>
<dbReference type="InterPro" id="IPR000254">
    <property type="entry name" value="CBD"/>
</dbReference>